<proteinExistence type="predicted"/>
<name>A0AB39QWE3_9ACTN</name>
<dbReference type="AlphaFoldDB" id="A0AB39QWE3"/>
<protein>
    <submittedName>
        <fullName evidence="2">Uncharacterized protein</fullName>
    </submittedName>
</protein>
<gene>
    <name evidence="2" type="ORF">AB5J52_32215</name>
</gene>
<organism evidence="2">
    <name type="scientific">Streptomyces sp. R39</name>
    <dbReference type="NCBI Taxonomy" id="3238631"/>
    <lineage>
        <taxon>Bacteria</taxon>
        <taxon>Bacillati</taxon>
        <taxon>Actinomycetota</taxon>
        <taxon>Actinomycetes</taxon>
        <taxon>Kitasatosporales</taxon>
        <taxon>Streptomycetaceae</taxon>
        <taxon>Streptomyces</taxon>
    </lineage>
</organism>
<dbReference type="RefSeq" id="WP_369225539.1">
    <property type="nucleotide sequence ID" value="NZ_CP163441.1"/>
</dbReference>
<reference evidence="2" key="1">
    <citation type="submission" date="2024-07" db="EMBL/GenBank/DDBJ databases">
        <authorList>
            <person name="Yu S.T."/>
        </authorList>
    </citation>
    <scope>NUCLEOTIDE SEQUENCE</scope>
    <source>
        <strain evidence="2">R39</strain>
    </source>
</reference>
<dbReference type="EMBL" id="CP163441">
    <property type="protein sequence ID" value="XDQ46552.1"/>
    <property type="molecule type" value="Genomic_DNA"/>
</dbReference>
<accession>A0AB39QWE3</accession>
<evidence type="ECO:0000313" key="2">
    <source>
        <dbReference type="EMBL" id="XDQ46552.1"/>
    </source>
</evidence>
<evidence type="ECO:0000256" key="1">
    <source>
        <dbReference type="SAM" id="MobiDB-lite"/>
    </source>
</evidence>
<sequence length="81" mass="8628">MATILPRSRTGRPLACLNRSGKTCVVAVVDEIVGDRLDAVVGHQYRPWPSPKELGQHCGPAAARGGRPGHSSVRGSRTGLW</sequence>
<feature type="region of interest" description="Disordered" evidence="1">
    <location>
        <begin position="50"/>
        <end position="81"/>
    </location>
</feature>